<dbReference type="InterPro" id="IPR050166">
    <property type="entry name" value="ABC_transporter_ATP-bind"/>
</dbReference>
<evidence type="ECO:0000313" key="6">
    <source>
        <dbReference type="Proteomes" id="UP000249134"/>
    </source>
</evidence>
<reference evidence="5 6" key="1">
    <citation type="submission" date="2018-06" db="EMBL/GenBank/DDBJ databases">
        <authorList>
            <consortium name="Pathogen Informatics"/>
            <person name="Doyle S."/>
        </authorList>
    </citation>
    <scope>NUCLEOTIDE SEQUENCE [LARGE SCALE GENOMIC DNA]</scope>
    <source>
        <strain evidence="5 6">NCTC4824</strain>
    </source>
</reference>
<keyword evidence="3 5" id="KW-0067">ATP-binding</keyword>
<dbReference type="PANTHER" id="PTHR42788">
    <property type="entry name" value="TAURINE IMPORT ATP-BINDING PROTEIN-RELATED"/>
    <property type="match status" value="1"/>
</dbReference>
<keyword evidence="2" id="KW-0547">Nucleotide-binding</keyword>
<dbReference type="Gene3D" id="3.40.50.300">
    <property type="entry name" value="P-loop containing nucleotide triphosphate hydrolases"/>
    <property type="match status" value="1"/>
</dbReference>
<name>A0A2X4W6E7_LEDLE</name>
<keyword evidence="1" id="KW-0813">Transport</keyword>
<protein>
    <submittedName>
        <fullName evidence="5">ABC transporter ATP-binding protein</fullName>
        <ecNumber evidence="5">3.6.3.-</ecNumber>
    </submittedName>
</protein>
<accession>A0A2X4W6E7</accession>
<dbReference type="GO" id="GO:0005524">
    <property type="term" value="F:ATP binding"/>
    <property type="evidence" value="ECO:0007669"/>
    <property type="project" value="UniProtKB-KW"/>
</dbReference>
<sequence>MTLLLKNVSYSYTNKAKQKHKVISELNLTVNKGEFVTLIGKSGTGKSTILKLITGLLTQDEGEIGINGQAISLGDVGYMPQRDLLLPWRTIIDNIMLGTEIQKNTHVTLEEVRTWLDRVGLLAYENALPNQLSGGMRQRAAFLRAMLTGKDVMLLDEPFGALDALTKKEMQTWLLSIWQELDKTILFITHDLEEACFLSDRIILLHPHKSLEEILVELPRPRAKELLYSSALISLRQELEKKIAYDTCEKLV</sequence>
<dbReference type="GO" id="GO:0016887">
    <property type="term" value="F:ATP hydrolysis activity"/>
    <property type="evidence" value="ECO:0007669"/>
    <property type="project" value="InterPro"/>
</dbReference>
<keyword evidence="5" id="KW-0378">Hydrolase</keyword>
<dbReference type="Pfam" id="PF00005">
    <property type="entry name" value="ABC_tran"/>
    <property type="match status" value="1"/>
</dbReference>
<gene>
    <name evidence="5" type="primary">cmpD_1</name>
    <name evidence="5" type="ORF">NCTC4824_02199</name>
</gene>
<dbReference type="RefSeq" id="WP_066138418.1">
    <property type="nucleotide sequence ID" value="NZ_CBCSGM010000001.1"/>
</dbReference>
<dbReference type="SUPFAM" id="SSF52540">
    <property type="entry name" value="P-loop containing nucleoside triphosphate hydrolases"/>
    <property type="match status" value="1"/>
</dbReference>
<dbReference type="InterPro" id="IPR017871">
    <property type="entry name" value="ABC_transporter-like_CS"/>
</dbReference>
<feature type="domain" description="ABC transporter" evidence="4">
    <location>
        <begin position="3"/>
        <end position="232"/>
    </location>
</feature>
<dbReference type="STRING" id="1348624.GCA_001591545_01253"/>
<dbReference type="InterPro" id="IPR003439">
    <property type="entry name" value="ABC_transporter-like_ATP-bd"/>
</dbReference>
<evidence type="ECO:0000256" key="3">
    <source>
        <dbReference type="ARBA" id="ARBA00022840"/>
    </source>
</evidence>
<evidence type="ECO:0000313" key="5">
    <source>
        <dbReference type="EMBL" id="SQI58279.1"/>
    </source>
</evidence>
<evidence type="ECO:0000259" key="4">
    <source>
        <dbReference type="PROSITE" id="PS50893"/>
    </source>
</evidence>
<proteinExistence type="predicted"/>
<dbReference type="KEGG" id="blen:NCTC4824_02199"/>
<dbReference type="PROSITE" id="PS00211">
    <property type="entry name" value="ABC_TRANSPORTER_1"/>
    <property type="match status" value="1"/>
</dbReference>
<dbReference type="PROSITE" id="PS50893">
    <property type="entry name" value="ABC_TRANSPORTER_2"/>
    <property type="match status" value="1"/>
</dbReference>
<keyword evidence="6" id="KW-1185">Reference proteome</keyword>
<dbReference type="SMART" id="SM00382">
    <property type="entry name" value="AAA"/>
    <property type="match status" value="1"/>
</dbReference>
<organism evidence="5 6">
    <name type="scientific">Lederbergia lenta</name>
    <name type="common">Bacillus lentus</name>
    <dbReference type="NCBI Taxonomy" id="1467"/>
    <lineage>
        <taxon>Bacteria</taxon>
        <taxon>Bacillati</taxon>
        <taxon>Bacillota</taxon>
        <taxon>Bacilli</taxon>
        <taxon>Bacillales</taxon>
        <taxon>Bacillaceae</taxon>
        <taxon>Lederbergia</taxon>
    </lineage>
</organism>
<evidence type="ECO:0000256" key="2">
    <source>
        <dbReference type="ARBA" id="ARBA00022741"/>
    </source>
</evidence>
<dbReference type="Proteomes" id="UP000249134">
    <property type="component" value="Chromosome 1"/>
</dbReference>
<dbReference type="EMBL" id="LS483476">
    <property type="protein sequence ID" value="SQI58279.1"/>
    <property type="molecule type" value="Genomic_DNA"/>
</dbReference>
<evidence type="ECO:0000256" key="1">
    <source>
        <dbReference type="ARBA" id="ARBA00022448"/>
    </source>
</evidence>
<dbReference type="InterPro" id="IPR027417">
    <property type="entry name" value="P-loop_NTPase"/>
</dbReference>
<dbReference type="InterPro" id="IPR003593">
    <property type="entry name" value="AAA+_ATPase"/>
</dbReference>
<dbReference type="AlphaFoldDB" id="A0A2X4W6E7"/>
<dbReference type="EC" id="3.6.3.-" evidence="5"/>
<dbReference type="PANTHER" id="PTHR42788:SF2">
    <property type="entry name" value="ABC TRANSPORTER ATP-BINDING PROTEIN"/>
    <property type="match status" value="1"/>
</dbReference>
<dbReference type="CDD" id="cd03293">
    <property type="entry name" value="ABC_NrtD_SsuB_transporters"/>
    <property type="match status" value="1"/>
</dbReference>